<comment type="caution">
    <text evidence="14">The sequence shown here is derived from an EMBL/GenBank/DDBJ whole genome shotgun (WGS) entry which is preliminary data.</text>
</comment>
<evidence type="ECO:0000259" key="13">
    <source>
        <dbReference type="PROSITE" id="PS51534"/>
    </source>
</evidence>
<evidence type="ECO:0000256" key="5">
    <source>
        <dbReference type="ARBA" id="ARBA00022989"/>
    </source>
</evidence>
<dbReference type="Gene3D" id="3.40.50.11530">
    <property type="match status" value="1"/>
</dbReference>
<dbReference type="AlphaFoldDB" id="A0A834PHN2"/>
<keyword evidence="6 12" id="KW-0472">Membrane</keyword>
<dbReference type="PANTHER" id="PTHR15583">
    <property type="entry name" value="INTERLEUKIN-17 RECEPTOR"/>
    <property type="match status" value="1"/>
</dbReference>
<dbReference type="Pfam" id="PF15037">
    <property type="entry name" value="IL17_R_N"/>
    <property type="match status" value="1"/>
</dbReference>
<evidence type="ECO:0000256" key="10">
    <source>
        <dbReference type="ARBA" id="ARBA00069303"/>
    </source>
</evidence>
<evidence type="ECO:0000256" key="1">
    <source>
        <dbReference type="ARBA" id="ARBA00004251"/>
    </source>
</evidence>
<evidence type="ECO:0000256" key="8">
    <source>
        <dbReference type="ARBA" id="ARBA00023180"/>
    </source>
</evidence>
<keyword evidence="2" id="KW-1003">Cell membrane</keyword>
<evidence type="ECO:0000256" key="4">
    <source>
        <dbReference type="ARBA" id="ARBA00022729"/>
    </source>
</evidence>
<organism evidence="14 15">
    <name type="scientific">Marmota monax</name>
    <name type="common">Woodchuck</name>
    <dbReference type="NCBI Taxonomy" id="9995"/>
    <lineage>
        <taxon>Eukaryota</taxon>
        <taxon>Metazoa</taxon>
        <taxon>Chordata</taxon>
        <taxon>Craniata</taxon>
        <taxon>Vertebrata</taxon>
        <taxon>Euteleostomi</taxon>
        <taxon>Mammalia</taxon>
        <taxon>Eutheria</taxon>
        <taxon>Euarchontoglires</taxon>
        <taxon>Glires</taxon>
        <taxon>Rodentia</taxon>
        <taxon>Sciuromorpha</taxon>
        <taxon>Sciuridae</taxon>
        <taxon>Xerinae</taxon>
        <taxon>Marmotini</taxon>
        <taxon>Marmota</taxon>
    </lineage>
</organism>
<dbReference type="InterPro" id="IPR039465">
    <property type="entry name" value="IL-17_rcpt-like"/>
</dbReference>
<evidence type="ECO:0000256" key="12">
    <source>
        <dbReference type="SAM" id="Phobius"/>
    </source>
</evidence>
<evidence type="ECO:0000256" key="2">
    <source>
        <dbReference type="ARBA" id="ARBA00022475"/>
    </source>
</evidence>
<dbReference type="Pfam" id="PF08357">
    <property type="entry name" value="SEFIR"/>
    <property type="match status" value="2"/>
</dbReference>
<comment type="subcellular location">
    <subcellularLocation>
        <location evidence="1">Cell membrane</location>
        <topology evidence="1">Single-pass type I membrane protein</topology>
    </subcellularLocation>
</comment>
<reference evidence="14" key="1">
    <citation type="submission" date="2020-08" db="EMBL/GenBank/DDBJ databases">
        <authorList>
            <person name="Shumante A."/>
            <person name="Zimin A.V."/>
            <person name="Puiu D."/>
            <person name="Salzberg S.L."/>
        </authorList>
    </citation>
    <scope>NUCLEOTIDE SEQUENCE</scope>
    <source>
        <strain evidence="14">WC2-LM</strain>
        <tissue evidence="14">Liver</tissue>
    </source>
</reference>
<feature type="domain" description="SEFIR" evidence="13">
    <location>
        <begin position="584"/>
        <end position="721"/>
    </location>
</feature>
<evidence type="ECO:0000256" key="7">
    <source>
        <dbReference type="ARBA" id="ARBA00023170"/>
    </source>
</evidence>
<evidence type="ECO:0000256" key="6">
    <source>
        <dbReference type="ARBA" id="ARBA00023136"/>
    </source>
</evidence>
<dbReference type="GO" id="GO:0030368">
    <property type="term" value="F:interleukin-17 receptor activity"/>
    <property type="evidence" value="ECO:0007669"/>
    <property type="project" value="InterPro"/>
</dbReference>
<keyword evidence="5 12" id="KW-1133">Transmembrane helix</keyword>
<keyword evidence="8" id="KW-0325">Glycoprotein</keyword>
<dbReference type="EMBL" id="WJEC01008834">
    <property type="protein sequence ID" value="KAF7459728.1"/>
    <property type="molecule type" value="Genomic_DNA"/>
</dbReference>
<keyword evidence="4" id="KW-0732">Signal</keyword>
<accession>A0A834PHN2</accession>
<gene>
    <name evidence="14" type="ORF">GHT09_020287</name>
</gene>
<dbReference type="GO" id="GO:0006954">
    <property type="term" value="P:inflammatory response"/>
    <property type="evidence" value="ECO:0007669"/>
    <property type="project" value="UniProtKB-KW"/>
</dbReference>
<keyword evidence="7" id="KW-0675">Receptor</keyword>
<evidence type="ECO:0000256" key="9">
    <source>
        <dbReference type="ARBA" id="ARBA00023198"/>
    </source>
</evidence>
<keyword evidence="3 12" id="KW-0812">Transmembrane</keyword>
<sequence length="788" mass="87525">MRGRKLWDDGEGPHKDWSLVSLFLHRKPQETRIKEELWGRAGPGQGKARAPAGTVLLLPLLHSKALLPTFRPQSHVLGSLIPQKPMESPRPATLLLPLLLLLIGLSASSGIGCPHLPHWITHCLLASHMEILCLLSVIPSWLSFSPQSQGMRGSGLQRAWFYLLLLKSKKSYKFKSSQRHRMPASSQWKLLGSCTLSEKDYHISIPSPDIFQKGLRSKRTQHSDPEVVESLPRPGSQRNEGPEFSFDFLPEARAIQVTIPPGPEVNVRLCHQWALECEELRSPFDAQKIVPGGHTTDLPYEFLLPCLCIEASYLQEDTVRRKKCPFQSQPKAYGSDFWKSVHFTDYSQSDQMVMALTLRCPLKLEASLCQRQDWHGVCEDLPNATAQESKGWYVLEKVDLHPHLCFKFFFENTSHVECPQQSGSLISWNVSMDIQAQQLVLHFSSRMQATFSAAWSYPGLRPDTLIPPVYSVSQTQGSGPVAVDLIIPFLRPGGCVLVWRSDVQFARKHLLCPDVSHRRLGLLTLALLGLTTLLGVVLVFTCRRLLPAERLGRRGPAVPCPPLPRPAPPHSVQVLLPPSGRGRARLVLLLHAADSEPQQRLVGALAELLRTALGGGCDVIVDLWEGTHMARVGPLPWLWAAQARVAREQGTVLLLWSGAGPGPTQGLDPGSTSLRALLRAAPRPLLLLAYFSRLCAKGDIPQPLRALPRYRLLRDLPRLLRALGARPSTRATSWSHLGAQQCLRGRLELCRQLEREAAKFGCQSSAGFHRSPRCLWPQSVGALAGTPE</sequence>
<dbReference type="InterPro" id="IPR027841">
    <property type="entry name" value="IL-17_rcpt_C/E_N"/>
</dbReference>
<feature type="transmembrane region" description="Helical" evidence="12">
    <location>
        <begin position="520"/>
        <end position="540"/>
    </location>
</feature>
<keyword evidence="9" id="KW-0395">Inflammatory response</keyword>
<dbReference type="GO" id="GO:0005886">
    <property type="term" value="C:plasma membrane"/>
    <property type="evidence" value="ECO:0007669"/>
    <property type="project" value="UniProtKB-SubCell"/>
</dbReference>
<dbReference type="InterPro" id="IPR013568">
    <property type="entry name" value="SEFIR_dom"/>
</dbReference>
<feature type="region of interest" description="Disordered" evidence="11">
    <location>
        <begin position="214"/>
        <end position="242"/>
    </location>
</feature>
<dbReference type="FunFam" id="3.40.50.11530:FF:000006">
    <property type="entry name" value="interleukin-17 receptor E isoform X2"/>
    <property type="match status" value="1"/>
</dbReference>
<dbReference type="Proteomes" id="UP000662637">
    <property type="component" value="Unassembled WGS sequence"/>
</dbReference>
<evidence type="ECO:0000313" key="15">
    <source>
        <dbReference type="Proteomes" id="UP000662637"/>
    </source>
</evidence>
<protein>
    <recommendedName>
        <fullName evidence="10">Interleukin-17 receptor E</fullName>
    </recommendedName>
</protein>
<dbReference type="PROSITE" id="PS51534">
    <property type="entry name" value="SEFIR"/>
    <property type="match status" value="1"/>
</dbReference>
<evidence type="ECO:0000313" key="14">
    <source>
        <dbReference type="EMBL" id="KAF7459728.1"/>
    </source>
</evidence>
<name>A0A834PHN2_MARMO</name>
<dbReference type="PANTHER" id="PTHR15583:SF5">
    <property type="entry name" value="INTERLEUKIN-17 RECEPTOR E"/>
    <property type="match status" value="1"/>
</dbReference>
<evidence type="ECO:0000256" key="11">
    <source>
        <dbReference type="SAM" id="MobiDB-lite"/>
    </source>
</evidence>
<proteinExistence type="predicted"/>
<evidence type="ECO:0000256" key="3">
    <source>
        <dbReference type="ARBA" id="ARBA00022692"/>
    </source>
</evidence>